<gene>
    <name evidence="1" type="ORF">SO694_00037280</name>
</gene>
<protein>
    <submittedName>
        <fullName evidence="1">Uncharacterized protein</fullName>
    </submittedName>
</protein>
<keyword evidence="2" id="KW-1185">Reference proteome</keyword>
<dbReference type="PANTHER" id="PTHR11786:SF0">
    <property type="entry name" value="ARYLAMINE N-ACETYLTRANSFERASE 4-RELATED"/>
    <property type="match status" value="1"/>
</dbReference>
<dbReference type="SUPFAM" id="SSF63829">
    <property type="entry name" value="Calcium-dependent phosphotriesterase"/>
    <property type="match status" value="2"/>
</dbReference>
<dbReference type="InterPro" id="IPR053710">
    <property type="entry name" value="Arylamine_NAT_domain_sf"/>
</dbReference>
<comment type="caution">
    <text evidence="1">The sequence shown here is derived from an EMBL/GenBank/DDBJ whole genome shotgun (WGS) entry which is preliminary data.</text>
</comment>
<evidence type="ECO:0000313" key="2">
    <source>
        <dbReference type="Proteomes" id="UP001363151"/>
    </source>
</evidence>
<dbReference type="InterPro" id="IPR015943">
    <property type="entry name" value="WD40/YVTN_repeat-like_dom_sf"/>
</dbReference>
<proteinExistence type="predicted"/>
<reference evidence="1 2" key="1">
    <citation type="submission" date="2024-03" db="EMBL/GenBank/DDBJ databases">
        <title>Aureococcus anophagefferens CCMP1851 and Kratosvirus quantuckense: Draft genome of a second virus-susceptible host strain in the model system.</title>
        <authorList>
            <person name="Chase E."/>
            <person name="Truchon A.R."/>
            <person name="Schepens W."/>
            <person name="Wilhelm S.W."/>
        </authorList>
    </citation>
    <scope>NUCLEOTIDE SEQUENCE [LARGE SCALE GENOMIC DNA]</scope>
    <source>
        <strain evidence="1 2">CCMP1851</strain>
    </source>
</reference>
<dbReference type="GO" id="GO:0016407">
    <property type="term" value="F:acetyltransferase activity"/>
    <property type="evidence" value="ECO:0007669"/>
    <property type="project" value="InterPro"/>
</dbReference>
<sequence>MAELCAASAASSPGAPAGPRGDPGASTSTNNDARLQLVGPALKGKTKWLGAALVDGTLLGIPGHATSILRIDPRLDRVSVLGEGCVNKRGVNRFKWLRGVAVGASAYGIPMHGDAVLKATPRVDVSKVELLGRKELRRTSGDFKWHGGQLAPNGKIYGVPCYADAVLKIDPARGDAVSVFGDLPAGPAKWYGGILGDDGNMYCVPFNASRVLKVVTAEDRAELIGPELEGEHKWHGGVLGPDGCVYGFPAHAGSVLRVDAATGDVALLPLPEAEPFNGGKYKWGGGCVANGCVYAVPSDASRVLKVDCATGAVSLFGDLPRRRNKWQGGVLGGDGRIWCVPCDADAALVIDPASDACALVGSLPPGPDKYQGGYADHDGNVWCVPEDAKRVLKMHAVSCDHFVAAYLARLGLDAAPPPPTRATLDLLIEAQLERIPFENLDLLLPGSRRTPLAPLALRAKILTRRRGGHCLELNGLFSEFLARLGFECKLLPCRVYAGPERGRGDAGFRHVPSHAAVVARVPGGDAYFVDVGLGEPPLAAVPFAPSGDAVETPEGMASRVVAVDDDWELQWRRGGAWAPRLRWAAAHGAWEHHGPSLAEFEAEAARYARQPMGRKFVCSKVTRHRKTTISNASLKVTAPRFGPGVVVDVVDLGSEEDVRRALEAHFGVPYAETAGLDVAAGAGEDWWSHL</sequence>
<dbReference type="SUPFAM" id="SSF54001">
    <property type="entry name" value="Cysteine proteinases"/>
    <property type="match status" value="1"/>
</dbReference>
<dbReference type="Pfam" id="PF00797">
    <property type="entry name" value="Acetyltransf_2"/>
    <property type="match status" value="1"/>
</dbReference>
<name>A0ABR1FL30_AURAN</name>
<dbReference type="Gene3D" id="2.130.10.10">
    <property type="entry name" value="YVTN repeat-like/Quinoprotein amine dehydrogenase"/>
    <property type="match status" value="1"/>
</dbReference>
<dbReference type="Gene3D" id="3.30.2140.20">
    <property type="match status" value="1"/>
</dbReference>
<dbReference type="InterPro" id="IPR038765">
    <property type="entry name" value="Papain-like_cys_pep_sf"/>
</dbReference>
<dbReference type="PANTHER" id="PTHR11786">
    <property type="entry name" value="N-HYDROXYARYLAMINE O-ACETYLTRANSFERASE"/>
    <property type="match status" value="1"/>
</dbReference>
<dbReference type="Proteomes" id="UP001363151">
    <property type="component" value="Unassembled WGS sequence"/>
</dbReference>
<dbReference type="InterPro" id="IPR001447">
    <property type="entry name" value="Arylamine_N-AcTrfase"/>
</dbReference>
<organism evidence="1 2">
    <name type="scientific">Aureococcus anophagefferens</name>
    <name type="common">Harmful bloom alga</name>
    <dbReference type="NCBI Taxonomy" id="44056"/>
    <lineage>
        <taxon>Eukaryota</taxon>
        <taxon>Sar</taxon>
        <taxon>Stramenopiles</taxon>
        <taxon>Ochrophyta</taxon>
        <taxon>Pelagophyceae</taxon>
        <taxon>Pelagomonadales</taxon>
        <taxon>Pelagomonadaceae</taxon>
        <taxon>Aureococcus</taxon>
    </lineage>
</organism>
<dbReference type="KEGG" id="aaf:AURANDRAFT_61187"/>
<accession>A0ABR1FL30</accession>
<dbReference type="EMBL" id="JBBJCI010000366">
    <property type="protein sequence ID" value="KAK7232805.1"/>
    <property type="molecule type" value="Genomic_DNA"/>
</dbReference>
<evidence type="ECO:0000313" key="1">
    <source>
        <dbReference type="EMBL" id="KAK7232805.1"/>
    </source>
</evidence>